<proteinExistence type="predicted"/>
<dbReference type="Pfam" id="PF01712">
    <property type="entry name" value="dNK"/>
    <property type="match status" value="1"/>
</dbReference>
<dbReference type="InterPro" id="IPR029063">
    <property type="entry name" value="SAM-dependent_MTases_sf"/>
</dbReference>
<dbReference type="SUPFAM" id="SSF52540">
    <property type="entry name" value="P-loop containing nucleoside triphosphate hydrolases"/>
    <property type="match status" value="1"/>
</dbReference>
<dbReference type="GO" id="GO:0006400">
    <property type="term" value="P:tRNA modification"/>
    <property type="evidence" value="ECO:0007669"/>
    <property type="project" value="UniProtKB-ARBA"/>
</dbReference>
<feature type="domain" description="SAM-dependent methyltransferase TRM5/TYW2-type" evidence="3">
    <location>
        <begin position="1"/>
        <end position="224"/>
    </location>
</feature>
<evidence type="ECO:0000256" key="1">
    <source>
        <dbReference type="ARBA" id="ARBA00022679"/>
    </source>
</evidence>
<dbReference type="SUPFAM" id="SSF53335">
    <property type="entry name" value="S-adenosyl-L-methionine-dependent methyltransferases"/>
    <property type="match status" value="1"/>
</dbReference>
<keyword evidence="1" id="KW-0808">Transferase</keyword>
<dbReference type="PROSITE" id="PS51684">
    <property type="entry name" value="SAM_MT_TRM5_TYW2"/>
    <property type="match status" value="1"/>
</dbReference>
<evidence type="ECO:0000259" key="3">
    <source>
        <dbReference type="PROSITE" id="PS51684"/>
    </source>
</evidence>
<dbReference type="InterPro" id="IPR027417">
    <property type="entry name" value="P-loop_NTPase"/>
</dbReference>
<dbReference type="InterPro" id="IPR031314">
    <property type="entry name" value="DNK_dom"/>
</dbReference>
<dbReference type="PANTHER" id="PTHR10513:SF24">
    <property type="entry name" value="THYMIDINE KINASE 2, MITOCHONDRIAL"/>
    <property type="match status" value="1"/>
</dbReference>
<evidence type="ECO:0000313" key="4">
    <source>
        <dbReference type="EMBL" id="CAF1400107.1"/>
    </source>
</evidence>
<organism evidence="4 5">
    <name type="scientific">Adineta ricciae</name>
    <name type="common">Rotifer</name>
    <dbReference type="NCBI Taxonomy" id="249248"/>
    <lineage>
        <taxon>Eukaryota</taxon>
        <taxon>Metazoa</taxon>
        <taxon>Spiralia</taxon>
        <taxon>Gnathifera</taxon>
        <taxon>Rotifera</taxon>
        <taxon>Eurotatoria</taxon>
        <taxon>Bdelloidea</taxon>
        <taxon>Adinetida</taxon>
        <taxon>Adinetidae</taxon>
        <taxon>Adineta</taxon>
    </lineage>
</organism>
<dbReference type="Proteomes" id="UP000663828">
    <property type="component" value="Unassembled WGS sequence"/>
</dbReference>
<evidence type="ECO:0000313" key="5">
    <source>
        <dbReference type="Proteomes" id="UP000663828"/>
    </source>
</evidence>
<evidence type="ECO:0000256" key="2">
    <source>
        <dbReference type="ARBA" id="ARBA00022691"/>
    </source>
</evidence>
<dbReference type="InterPro" id="IPR050566">
    <property type="entry name" value="Deoxyribonucleoside_kinase"/>
</dbReference>
<name>A0A815KRV5_ADIRI</name>
<dbReference type="Gene3D" id="3.40.50.150">
    <property type="entry name" value="Vaccinia Virus protein VP39"/>
    <property type="match status" value="1"/>
</dbReference>
<dbReference type="GO" id="GO:0019136">
    <property type="term" value="F:deoxynucleoside kinase activity"/>
    <property type="evidence" value="ECO:0007669"/>
    <property type="project" value="TreeGrafter"/>
</dbReference>
<dbReference type="EMBL" id="CAJNOR010003302">
    <property type="protein sequence ID" value="CAF1400107.1"/>
    <property type="molecule type" value="Genomic_DNA"/>
</dbReference>
<gene>
    <name evidence="4" type="ORF">XAT740_LOCUS34089</name>
</gene>
<keyword evidence="5" id="KW-1185">Reference proteome</keyword>
<dbReference type="AlphaFoldDB" id="A0A815KRV5"/>
<feature type="non-terminal residue" evidence="4">
    <location>
        <position position="397"/>
    </location>
</feature>
<dbReference type="InterPro" id="IPR030382">
    <property type="entry name" value="MeTrfase_TRM5/TYW2"/>
</dbReference>
<protein>
    <recommendedName>
        <fullName evidence="3">SAM-dependent methyltransferase TRM5/TYW2-type domain-containing protein</fullName>
    </recommendedName>
</protein>
<reference evidence="4" key="1">
    <citation type="submission" date="2021-02" db="EMBL/GenBank/DDBJ databases">
        <authorList>
            <person name="Nowell W R."/>
        </authorList>
    </citation>
    <scope>NUCLEOTIDE SEQUENCE</scope>
</reference>
<dbReference type="PANTHER" id="PTHR10513">
    <property type="entry name" value="DEOXYNUCLEOSIDE KINASE"/>
    <property type="match status" value="1"/>
</dbReference>
<accession>A0A815KRV5</accession>
<comment type="caution">
    <text evidence="4">The sequence shown here is derived from an EMBL/GenBank/DDBJ whole genome shotgun (WGS) entry which is preliminary data.</text>
</comment>
<sequence length="397" mass="46397">TERERIFEILRPNDLVIDVFAGVGPFVVPASMLGCTVCANDINPECYKWMQVNLKKNQPKKSPREYQIYNLDGRDFLQTIALPQIETCQKESLNQSENMASNKKIVILMNLPELALTFLDVVSEWLSRDIEEKQQWIIPIHIFCYTFSRVDDRIEDVRIRLKTIMPNVNDDLVSCRFMSSLNLIKTILIEGNIGVGKSTIMSYIASKYPSNLVQVHCEPVENWMDIKGFDLLNALYTESTRWTFTFELTALLSRIRNHMNSRSNQHINIYERSILSCFNVFIDHDREQNYLNDVEYRILQDHYQYGLEKTIDLSSTAILYFDLSPKQCYERIVKRSRQSEASVDLKRLEELKHHYDKFIKNFNMCPVKIIDASQTIERTCQQIDTLLSEMITPNSSQ</sequence>
<dbReference type="Pfam" id="PF02475">
    <property type="entry name" value="TRM5-TYW2_MTfase"/>
    <property type="match status" value="1"/>
</dbReference>
<dbReference type="GO" id="GO:0005739">
    <property type="term" value="C:mitochondrion"/>
    <property type="evidence" value="ECO:0007669"/>
    <property type="project" value="TreeGrafter"/>
</dbReference>
<dbReference type="InterPro" id="IPR056743">
    <property type="entry name" value="TRM5-TYW2-like_MTfase"/>
</dbReference>
<keyword evidence="2" id="KW-0949">S-adenosyl-L-methionine</keyword>
<dbReference type="Gene3D" id="3.40.50.300">
    <property type="entry name" value="P-loop containing nucleotide triphosphate hydrolases"/>
    <property type="match status" value="1"/>
</dbReference>